<accession>A0A1W9S0K8</accession>
<dbReference type="Pfam" id="PF20539">
    <property type="entry name" value="DUF6754"/>
    <property type="match status" value="1"/>
</dbReference>
<organism evidence="3 4">
    <name type="scientific">Candidatus Coatesbacteria bacterium 4484_99</name>
    <dbReference type="NCBI Taxonomy" id="1970774"/>
    <lineage>
        <taxon>Bacteria</taxon>
        <taxon>Candidatus Coatesiibacteriota</taxon>
    </lineage>
</organism>
<sequence>MIGTFGPATLLMAEGGRILNLYQIAGTDDLEQLPFYFVSCDYTLIGEEIYGAGAHLSGDRNVLGSLRGEDWLRVGIIALILTFTVLTSFGIDGPLLWFSG</sequence>
<feature type="transmembrane region" description="Helical" evidence="1">
    <location>
        <begin position="71"/>
        <end position="91"/>
    </location>
</feature>
<evidence type="ECO:0000259" key="2">
    <source>
        <dbReference type="Pfam" id="PF20539"/>
    </source>
</evidence>
<keyword evidence="1" id="KW-0812">Transmembrane</keyword>
<name>A0A1W9S0K8_9BACT</name>
<keyword evidence="1" id="KW-0472">Membrane</keyword>
<protein>
    <recommendedName>
        <fullName evidence="2">DUF6754 domain-containing protein</fullName>
    </recommendedName>
</protein>
<dbReference type="Proteomes" id="UP000192611">
    <property type="component" value="Unassembled WGS sequence"/>
</dbReference>
<evidence type="ECO:0000313" key="3">
    <source>
        <dbReference type="EMBL" id="OQX90323.1"/>
    </source>
</evidence>
<feature type="domain" description="DUF6754" evidence="2">
    <location>
        <begin position="2"/>
        <end position="91"/>
    </location>
</feature>
<dbReference type="AlphaFoldDB" id="A0A1W9S0K8"/>
<keyword evidence="1" id="KW-1133">Transmembrane helix</keyword>
<dbReference type="EMBL" id="NATQ01000070">
    <property type="protein sequence ID" value="OQX90323.1"/>
    <property type="molecule type" value="Genomic_DNA"/>
</dbReference>
<proteinExistence type="predicted"/>
<comment type="caution">
    <text evidence="3">The sequence shown here is derived from an EMBL/GenBank/DDBJ whole genome shotgun (WGS) entry which is preliminary data.</text>
</comment>
<gene>
    <name evidence="3" type="ORF">B6D57_03775</name>
</gene>
<reference evidence="4" key="1">
    <citation type="submission" date="2017-03" db="EMBL/GenBank/DDBJ databases">
        <title>Novel pathways for hydrocarbon cycling and metabolic interdependencies in hydrothermal sediment communities.</title>
        <authorList>
            <person name="Dombrowski N."/>
            <person name="Seitz K."/>
            <person name="Teske A."/>
            <person name="Baker B."/>
        </authorList>
    </citation>
    <scope>NUCLEOTIDE SEQUENCE [LARGE SCALE GENOMIC DNA]</scope>
</reference>
<evidence type="ECO:0000256" key="1">
    <source>
        <dbReference type="SAM" id="Phobius"/>
    </source>
</evidence>
<evidence type="ECO:0000313" key="4">
    <source>
        <dbReference type="Proteomes" id="UP000192611"/>
    </source>
</evidence>
<dbReference type="InterPro" id="IPR046642">
    <property type="entry name" value="DUF6754"/>
</dbReference>